<dbReference type="PANTHER" id="PTHR23022:SF135">
    <property type="entry name" value="SI:DKEY-77F5.3"/>
    <property type="match status" value="1"/>
</dbReference>
<reference evidence="2 3" key="1">
    <citation type="submission" date="2024-06" db="EMBL/GenBank/DDBJ databases">
        <title>A chromosome-level genome assembly of beet webworm, Loxostege sticticalis.</title>
        <authorList>
            <person name="Zhang Y."/>
        </authorList>
    </citation>
    <scope>NUCLEOTIDE SEQUENCE [LARGE SCALE GENOMIC DNA]</scope>
    <source>
        <strain evidence="2">AQ028</strain>
        <tissue evidence="2">Male pupae</tissue>
    </source>
</reference>
<dbReference type="EMBL" id="JBEDNZ010000014">
    <property type="protein sequence ID" value="KAL0829812.1"/>
    <property type="molecule type" value="Genomic_DNA"/>
</dbReference>
<organism evidence="2 3">
    <name type="scientific">Loxostege sticticalis</name>
    <name type="common">Beet webworm moth</name>
    <dbReference type="NCBI Taxonomy" id="481309"/>
    <lineage>
        <taxon>Eukaryota</taxon>
        <taxon>Metazoa</taxon>
        <taxon>Ecdysozoa</taxon>
        <taxon>Arthropoda</taxon>
        <taxon>Hexapoda</taxon>
        <taxon>Insecta</taxon>
        <taxon>Pterygota</taxon>
        <taxon>Neoptera</taxon>
        <taxon>Endopterygota</taxon>
        <taxon>Lepidoptera</taxon>
        <taxon>Glossata</taxon>
        <taxon>Ditrysia</taxon>
        <taxon>Pyraloidea</taxon>
        <taxon>Crambidae</taxon>
        <taxon>Pyraustinae</taxon>
        <taxon>Loxostege</taxon>
    </lineage>
</organism>
<dbReference type="Pfam" id="PF13358">
    <property type="entry name" value="DDE_3"/>
    <property type="match status" value="1"/>
</dbReference>
<dbReference type="PANTHER" id="PTHR23022">
    <property type="entry name" value="TRANSPOSABLE ELEMENT-RELATED"/>
    <property type="match status" value="1"/>
</dbReference>
<name>A0ABD0SVN1_LOXSC</name>
<sequence>MNNLPLDGLEDPGCYEALSPPSAYLLHKLPWAWRCARGTGTPCPEHQTGRKHPGSFFFVFCGPHAPRIYIIWSDESKFEVTVGDERKKVIRNKNEAFHTDCLIRKVKFPASLMIWGCMSAQGVGGMQFVDGSINAARYQNLLEESLLPSIPPLKHQDSFIFQQDGASCHTARTTKTWLLAKSIPTIEWPSNSPDLSPIETLWWKMKKVLRKNPSRSKMCSVGCNHASSH</sequence>
<accession>A0ABD0SVN1</accession>
<dbReference type="InterPro" id="IPR052338">
    <property type="entry name" value="Transposase_5"/>
</dbReference>
<dbReference type="Gene3D" id="3.30.420.10">
    <property type="entry name" value="Ribonuclease H-like superfamily/Ribonuclease H"/>
    <property type="match status" value="1"/>
</dbReference>
<evidence type="ECO:0000313" key="2">
    <source>
        <dbReference type="EMBL" id="KAL0829812.1"/>
    </source>
</evidence>
<proteinExistence type="predicted"/>
<comment type="caution">
    <text evidence="2">The sequence shown here is derived from an EMBL/GenBank/DDBJ whole genome shotgun (WGS) entry which is preliminary data.</text>
</comment>
<protein>
    <recommendedName>
        <fullName evidence="1">Tc1-like transposase DDE domain-containing protein</fullName>
    </recommendedName>
</protein>
<dbReference type="InterPro" id="IPR038717">
    <property type="entry name" value="Tc1-like_DDE_dom"/>
</dbReference>
<evidence type="ECO:0000259" key="1">
    <source>
        <dbReference type="Pfam" id="PF13358"/>
    </source>
</evidence>
<feature type="domain" description="Tc1-like transposase DDE" evidence="1">
    <location>
        <begin position="70"/>
        <end position="213"/>
    </location>
</feature>
<gene>
    <name evidence="2" type="ORF">ABMA28_003295</name>
</gene>
<dbReference type="AlphaFoldDB" id="A0ABD0SVN1"/>
<dbReference type="InterPro" id="IPR036397">
    <property type="entry name" value="RNaseH_sf"/>
</dbReference>
<dbReference type="Proteomes" id="UP001549921">
    <property type="component" value="Unassembled WGS sequence"/>
</dbReference>
<evidence type="ECO:0000313" key="3">
    <source>
        <dbReference type="Proteomes" id="UP001549921"/>
    </source>
</evidence>